<keyword evidence="8" id="KW-1185">Reference proteome</keyword>
<evidence type="ECO:0000256" key="5">
    <source>
        <dbReference type="ARBA" id="ARBA00023212"/>
    </source>
</evidence>
<evidence type="ECO:0000256" key="4">
    <source>
        <dbReference type="ARBA" id="ARBA00022490"/>
    </source>
</evidence>
<organism evidence="7 8">
    <name type="scientific">Rhizophagus irregularis (strain DAOM 181602 / DAOM 197198 / MUCL 43194)</name>
    <name type="common">Arbuscular mycorrhizal fungus</name>
    <name type="synonym">Glomus intraradices</name>
    <dbReference type="NCBI Taxonomy" id="747089"/>
    <lineage>
        <taxon>Eukaryota</taxon>
        <taxon>Fungi</taxon>
        <taxon>Fungi incertae sedis</taxon>
        <taxon>Mucoromycota</taxon>
        <taxon>Glomeromycotina</taxon>
        <taxon>Glomeromycetes</taxon>
        <taxon>Glomerales</taxon>
        <taxon>Glomeraceae</taxon>
        <taxon>Rhizophagus</taxon>
    </lineage>
</organism>
<dbReference type="EMBL" id="AUPC02000290">
    <property type="protein sequence ID" value="POG62737.1"/>
    <property type="molecule type" value="Genomic_DNA"/>
</dbReference>
<dbReference type="VEuPathDB" id="FungiDB:RhiirFUN_000916"/>
<keyword evidence="5" id="KW-0206">Cytoskeleton</keyword>
<dbReference type="PANTHER" id="PTHR31078:SF1">
    <property type="entry name" value="CILIA- AND FLAGELLA-ASSOCIATED PROTEIN 300"/>
    <property type="match status" value="1"/>
</dbReference>
<dbReference type="AlphaFoldDB" id="A0A2H5QYP7"/>
<reference evidence="7 8" key="1">
    <citation type="journal article" date="2013" name="Proc. Natl. Acad. Sci. U.S.A.">
        <title>Genome of an arbuscular mycorrhizal fungus provides insight into the oldest plant symbiosis.</title>
        <authorList>
            <person name="Tisserant E."/>
            <person name="Malbreil M."/>
            <person name="Kuo A."/>
            <person name="Kohler A."/>
            <person name="Symeonidi A."/>
            <person name="Balestrini R."/>
            <person name="Charron P."/>
            <person name="Duensing N."/>
            <person name="Frei Dit Frey N."/>
            <person name="Gianinazzi-Pearson V."/>
            <person name="Gilbert L.B."/>
            <person name="Handa Y."/>
            <person name="Herr J.R."/>
            <person name="Hijri M."/>
            <person name="Koul R."/>
            <person name="Kawaguchi M."/>
            <person name="Krajinski F."/>
            <person name="Lammers P.J."/>
            <person name="Masclaux F.G."/>
            <person name="Murat C."/>
            <person name="Morin E."/>
            <person name="Ndikumana S."/>
            <person name="Pagni M."/>
            <person name="Petitpierre D."/>
            <person name="Requena N."/>
            <person name="Rosikiewicz P."/>
            <person name="Riley R."/>
            <person name="Saito K."/>
            <person name="San Clemente H."/>
            <person name="Shapiro H."/>
            <person name="van Tuinen D."/>
            <person name="Becard G."/>
            <person name="Bonfante P."/>
            <person name="Paszkowski U."/>
            <person name="Shachar-Hill Y.Y."/>
            <person name="Tuskan G.A."/>
            <person name="Young P.W."/>
            <person name="Sanders I.R."/>
            <person name="Henrissat B."/>
            <person name="Rensing S.A."/>
            <person name="Grigoriev I.V."/>
            <person name="Corradi N."/>
            <person name="Roux C."/>
            <person name="Martin F."/>
        </authorList>
    </citation>
    <scope>NUCLEOTIDE SEQUENCE [LARGE SCALE GENOMIC DNA]</scope>
    <source>
        <strain evidence="7 8">DAOM 197198</strain>
    </source>
</reference>
<accession>A0A2H5QYP7</accession>
<gene>
    <name evidence="7" type="ORF">GLOIN_2v1693530</name>
</gene>
<dbReference type="STRING" id="747089.A0A2H5QYP7"/>
<comment type="caution">
    <text evidence="7">The sequence shown here is derived from an EMBL/GenBank/DDBJ whole genome shotgun (WGS) entry which is preliminary data.</text>
</comment>
<dbReference type="PANTHER" id="PTHR31078">
    <property type="entry name" value="CILIA- AND FLAGELLA-ASSOCIATED PROTEIN 300"/>
    <property type="match status" value="1"/>
</dbReference>
<evidence type="ECO:0000256" key="2">
    <source>
        <dbReference type="ARBA" id="ARBA00009205"/>
    </source>
</evidence>
<evidence type="ECO:0000313" key="7">
    <source>
        <dbReference type="EMBL" id="POG62737.1"/>
    </source>
</evidence>
<dbReference type="Proteomes" id="UP000018888">
    <property type="component" value="Unassembled WGS sequence"/>
</dbReference>
<protein>
    <recommendedName>
        <fullName evidence="3">Cilia- and flagella-associated protein 300</fullName>
    </recommendedName>
</protein>
<evidence type="ECO:0000256" key="1">
    <source>
        <dbReference type="ARBA" id="ARBA00004430"/>
    </source>
</evidence>
<dbReference type="SMR" id="A0A2H5QYP7"/>
<comment type="subcellular location">
    <subcellularLocation>
        <location evidence="1">Cytoplasm</location>
        <location evidence="1">Cytoskeleton</location>
        <location evidence="1">Cilium axoneme</location>
    </subcellularLocation>
</comment>
<evidence type="ECO:0000256" key="3">
    <source>
        <dbReference type="ARBA" id="ARBA00022174"/>
    </source>
</evidence>
<name>A0A2H5QYP7_RHIID</name>
<evidence type="ECO:0000256" key="6">
    <source>
        <dbReference type="ARBA" id="ARBA00023273"/>
    </source>
</evidence>
<dbReference type="GO" id="GO:0005930">
    <property type="term" value="C:axoneme"/>
    <property type="evidence" value="ECO:0007669"/>
    <property type="project" value="UniProtKB-SubCell"/>
</dbReference>
<dbReference type="Pfam" id="PF14926">
    <property type="entry name" value="CFAP300"/>
    <property type="match status" value="1"/>
</dbReference>
<proteinExistence type="inferred from homology"/>
<evidence type="ECO:0000313" key="8">
    <source>
        <dbReference type="Proteomes" id="UP000018888"/>
    </source>
</evidence>
<keyword evidence="6" id="KW-0966">Cell projection</keyword>
<keyword evidence="4" id="KW-0963">Cytoplasm</keyword>
<dbReference type="InterPro" id="IPR029416">
    <property type="entry name" value="CFAP300"/>
</dbReference>
<comment type="similarity">
    <text evidence="2">Belongs to the CFAP300 family.</text>
</comment>
<sequence>MSELKFRFKYHVNSPKELEYNSKHVQDLLEKWGMKRHSYIKRFIYEEYFDNEKDENFFFLEFFNEENVRKEFKVQSDQNNWNDLNEKIHDIVYEKVPCNVTTLNFFDRLYDAGIVRRESGAIVKTSPIYLEENISTPIMITDELRKLLLIFDSPHYNIFSIEDRNEFIFRIFKSICLGGDVCQFEDLIIEYLNVLKKIYKDLISVQKNEETGDLIIKSFVYKIINLSNNSLFPPSTTTITNDNINCNNFCYMTIDPVNRWVNIWYHAAYEYLC</sequence>
<reference evidence="7 8" key="2">
    <citation type="journal article" date="2018" name="New Phytol.">
        <title>High intraspecific genome diversity in the model arbuscular mycorrhizal symbiont Rhizophagus irregularis.</title>
        <authorList>
            <person name="Chen E.C.H."/>
            <person name="Morin E."/>
            <person name="Beaudet D."/>
            <person name="Noel J."/>
            <person name="Yildirir G."/>
            <person name="Ndikumana S."/>
            <person name="Charron P."/>
            <person name="St-Onge C."/>
            <person name="Giorgi J."/>
            <person name="Kruger M."/>
            <person name="Marton T."/>
            <person name="Ropars J."/>
            <person name="Grigoriev I.V."/>
            <person name="Hainaut M."/>
            <person name="Henrissat B."/>
            <person name="Roux C."/>
            <person name="Martin F."/>
            <person name="Corradi N."/>
        </authorList>
    </citation>
    <scope>NUCLEOTIDE SEQUENCE [LARGE SCALE GENOMIC DNA]</scope>
    <source>
        <strain evidence="7 8">DAOM 197198</strain>
    </source>
</reference>